<dbReference type="EMBL" id="UFQQ01000004">
    <property type="protein sequence ID" value="SSW89916.1"/>
    <property type="molecule type" value="Genomic_DNA"/>
</dbReference>
<evidence type="ECO:0000313" key="8">
    <source>
        <dbReference type="Proteomes" id="UP000252631"/>
    </source>
</evidence>
<dbReference type="RefSeq" id="WP_114357025.1">
    <property type="nucleotide sequence ID" value="NZ_QRDT01000004.1"/>
</dbReference>
<gene>
    <name evidence="6" type="ORF">BJ125_104217</name>
    <name evidence="7" type="ORF">SAMN05892882_104217</name>
</gene>
<dbReference type="PROSITE" id="PS51007">
    <property type="entry name" value="CYTC"/>
    <property type="match status" value="1"/>
</dbReference>
<dbReference type="EMBL" id="QRDT01000004">
    <property type="protein sequence ID" value="RED38463.1"/>
    <property type="molecule type" value="Genomic_DNA"/>
</dbReference>
<dbReference type="InterPro" id="IPR036909">
    <property type="entry name" value="Cyt_c-like_dom_sf"/>
</dbReference>
<dbReference type="GO" id="GO:0046872">
    <property type="term" value="F:metal ion binding"/>
    <property type="evidence" value="ECO:0007669"/>
    <property type="project" value="UniProtKB-KW"/>
</dbReference>
<evidence type="ECO:0000313" key="7">
    <source>
        <dbReference type="EMBL" id="SSW89916.1"/>
    </source>
</evidence>
<dbReference type="InterPro" id="IPR009056">
    <property type="entry name" value="Cyt_c-like_dom"/>
</dbReference>
<dbReference type="GO" id="GO:0020037">
    <property type="term" value="F:heme binding"/>
    <property type="evidence" value="ECO:0007669"/>
    <property type="project" value="InterPro"/>
</dbReference>
<dbReference type="GO" id="GO:0009055">
    <property type="term" value="F:electron transfer activity"/>
    <property type="evidence" value="ECO:0007669"/>
    <property type="project" value="InterPro"/>
</dbReference>
<organism evidence="7 8">
    <name type="scientific">Rhodopseudomonas pentothenatexigens</name>
    <dbReference type="NCBI Taxonomy" id="999699"/>
    <lineage>
        <taxon>Bacteria</taxon>
        <taxon>Pseudomonadati</taxon>
        <taxon>Pseudomonadota</taxon>
        <taxon>Alphaproteobacteria</taxon>
        <taxon>Hyphomicrobiales</taxon>
        <taxon>Nitrobacteraceae</taxon>
        <taxon>Rhodopseudomonas</taxon>
    </lineage>
</organism>
<reference evidence="6 9" key="2">
    <citation type="submission" date="2018-07" db="EMBL/GenBank/DDBJ databases">
        <title>Genomic Encyclopedia of Archaeal and Bacterial Type Strains, Phase II (KMG-II): from individual species to whole genera.</title>
        <authorList>
            <person name="Goeker M."/>
        </authorList>
    </citation>
    <scope>NUCLEOTIDE SEQUENCE [LARGE SCALE GENOMIC DNA]</scope>
    <source>
        <strain evidence="6 9">JA575</strain>
    </source>
</reference>
<name>A0A336JN55_9BRAD</name>
<evidence type="ECO:0000313" key="9">
    <source>
        <dbReference type="Proteomes" id="UP000256343"/>
    </source>
</evidence>
<dbReference type="Gene3D" id="1.10.760.10">
    <property type="entry name" value="Cytochrome c-like domain"/>
    <property type="match status" value="1"/>
</dbReference>
<sequence>MSHGWVRLLATAVLIIAVLLVVRLHRAGGAAPQDGISTGHRLAAGWCAECHAIEPGDVRDGKGPAFQRIANLPSTTALSLNVFLRSNHTTMPNFIIAPGDAAEIVHYILSLKRN</sequence>
<evidence type="ECO:0000259" key="5">
    <source>
        <dbReference type="PROSITE" id="PS51007"/>
    </source>
</evidence>
<feature type="domain" description="Cytochrome c" evidence="5">
    <location>
        <begin position="34"/>
        <end position="112"/>
    </location>
</feature>
<dbReference type="SUPFAM" id="SSF46626">
    <property type="entry name" value="Cytochrome c"/>
    <property type="match status" value="1"/>
</dbReference>
<keyword evidence="2 4" id="KW-0479">Metal-binding</keyword>
<dbReference type="AlphaFoldDB" id="A0A336JN55"/>
<evidence type="ECO:0000256" key="2">
    <source>
        <dbReference type="ARBA" id="ARBA00022723"/>
    </source>
</evidence>
<dbReference type="OrthoDB" id="7873796at2"/>
<evidence type="ECO:0000256" key="3">
    <source>
        <dbReference type="ARBA" id="ARBA00023004"/>
    </source>
</evidence>
<proteinExistence type="predicted"/>
<protein>
    <recommendedName>
        <fullName evidence="5">Cytochrome c domain-containing protein</fullName>
    </recommendedName>
</protein>
<keyword evidence="3 4" id="KW-0408">Iron</keyword>
<accession>A0A336JN55</accession>
<dbReference type="Proteomes" id="UP000252631">
    <property type="component" value="Unassembled WGS sequence"/>
</dbReference>
<evidence type="ECO:0000256" key="1">
    <source>
        <dbReference type="ARBA" id="ARBA00022617"/>
    </source>
</evidence>
<keyword evidence="1 4" id="KW-0349">Heme</keyword>
<evidence type="ECO:0000313" key="6">
    <source>
        <dbReference type="EMBL" id="RED38463.1"/>
    </source>
</evidence>
<evidence type="ECO:0000256" key="4">
    <source>
        <dbReference type="PROSITE-ProRule" id="PRU00433"/>
    </source>
</evidence>
<dbReference type="Proteomes" id="UP000256343">
    <property type="component" value="Unassembled WGS sequence"/>
</dbReference>
<reference evidence="7 8" key="1">
    <citation type="submission" date="2017-08" db="EMBL/GenBank/DDBJ databases">
        <authorList>
            <person name="de Groot N.N."/>
        </authorList>
    </citation>
    <scope>NUCLEOTIDE SEQUENCE [LARGE SCALE GENOMIC DNA]</scope>
    <source>
        <strain evidence="7 8">JA575</strain>
    </source>
</reference>
<keyword evidence="9" id="KW-1185">Reference proteome</keyword>